<gene>
    <name evidence="2" type="ORF">EDB81DRAFT_106221</name>
</gene>
<sequence length="129" mass="14153">MRTATWYGVRALCLVVSLVFAQHSASVLTDMPPHWRSMDSLDTIDSTGVLLGRQNAGEDGISCEHELVAARGEGEDACMTLLGRCLFMALFLCLATTWEHSAATSVASRLLQDNNAFYFGHGMCRERLP</sequence>
<keyword evidence="3" id="KW-1185">Reference proteome</keyword>
<reference evidence="2" key="1">
    <citation type="journal article" date="2021" name="Nat. Commun.">
        <title>Genetic determinants of endophytism in the Arabidopsis root mycobiome.</title>
        <authorList>
            <person name="Mesny F."/>
            <person name="Miyauchi S."/>
            <person name="Thiergart T."/>
            <person name="Pickel B."/>
            <person name="Atanasova L."/>
            <person name="Karlsson M."/>
            <person name="Huettel B."/>
            <person name="Barry K.W."/>
            <person name="Haridas S."/>
            <person name="Chen C."/>
            <person name="Bauer D."/>
            <person name="Andreopoulos W."/>
            <person name="Pangilinan J."/>
            <person name="LaButti K."/>
            <person name="Riley R."/>
            <person name="Lipzen A."/>
            <person name="Clum A."/>
            <person name="Drula E."/>
            <person name="Henrissat B."/>
            <person name="Kohler A."/>
            <person name="Grigoriev I.V."/>
            <person name="Martin F.M."/>
            <person name="Hacquard S."/>
        </authorList>
    </citation>
    <scope>NUCLEOTIDE SEQUENCE</scope>
    <source>
        <strain evidence="2">MPI-CAGE-AT-0147</strain>
    </source>
</reference>
<proteinExistence type="predicted"/>
<evidence type="ECO:0000313" key="3">
    <source>
        <dbReference type="Proteomes" id="UP000738349"/>
    </source>
</evidence>
<name>A0A9P9IWI5_9HYPO</name>
<keyword evidence="1" id="KW-0732">Signal</keyword>
<organism evidence="2 3">
    <name type="scientific">Dactylonectria macrodidyma</name>
    <dbReference type="NCBI Taxonomy" id="307937"/>
    <lineage>
        <taxon>Eukaryota</taxon>
        <taxon>Fungi</taxon>
        <taxon>Dikarya</taxon>
        <taxon>Ascomycota</taxon>
        <taxon>Pezizomycotina</taxon>
        <taxon>Sordariomycetes</taxon>
        <taxon>Hypocreomycetidae</taxon>
        <taxon>Hypocreales</taxon>
        <taxon>Nectriaceae</taxon>
        <taxon>Dactylonectria</taxon>
    </lineage>
</organism>
<evidence type="ECO:0000313" key="2">
    <source>
        <dbReference type="EMBL" id="KAH7133580.1"/>
    </source>
</evidence>
<comment type="caution">
    <text evidence="2">The sequence shown here is derived from an EMBL/GenBank/DDBJ whole genome shotgun (WGS) entry which is preliminary data.</text>
</comment>
<dbReference type="Proteomes" id="UP000738349">
    <property type="component" value="Unassembled WGS sequence"/>
</dbReference>
<protein>
    <submittedName>
        <fullName evidence="2">Uncharacterized protein</fullName>
    </submittedName>
</protein>
<dbReference type="EMBL" id="JAGMUV010000015">
    <property type="protein sequence ID" value="KAH7133580.1"/>
    <property type="molecule type" value="Genomic_DNA"/>
</dbReference>
<evidence type="ECO:0000256" key="1">
    <source>
        <dbReference type="SAM" id="SignalP"/>
    </source>
</evidence>
<accession>A0A9P9IWI5</accession>
<feature type="chain" id="PRO_5040118868" evidence="1">
    <location>
        <begin position="22"/>
        <end position="129"/>
    </location>
</feature>
<dbReference type="AlphaFoldDB" id="A0A9P9IWI5"/>
<feature type="signal peptide" evidence="1">
    <location>
        <begin position="1"/>
        <end position="21"/>
    </location>
</feature>